<gene>
    <name evidence="11" type="primary">PUS7</name>
    <name evidence="11" type="ORF">SPIL2461_LOCUS15667</name>
</gene>
<accession>A0A812UMI2</accession>
<dbReference type="Gene3D" id="3.30.2350.20">
    <property type="entry name" value="TruD, catalytic domain"/>
    <property type="match status" value="2"/>
</dbReference>
<feature type="region of interest" description="Disordered" evidence="9">
    <location>
        <begin position="359"/>
        <end position="416"/>
    </location>
</feature>
<dbReference type="CDD" id="cd02576">
    <property type="entry name" value="PseudoU_synth_ScPUS7"/>
    <property type="match status" value="1"/>
</dbReference>
<dbReference type="SUPFAM" id="SSF55120">
    <property type="entry name" value="Pseudouridine synthase"/>
    <property type="match status" value="1"/>
</dbReference>
<dbReference type="InterPro" id="IPR020103">
    <property type="entry name" value="PsdUridine_synth_cat_dom_sf"/>
</dbReference>
<organism evidence="11 12">
    <name type="scientific">Symbiodinium pilosum</name>
    <name type="common">Dinoflagellate</name>
    <dbReference type="NCBI Taxonomy" id="2952"/>
    <lineage>
        <taxon>Eukaryota</taxon>
        <taxon>Sar</taxon>
        <taxon>Alveolata</taxon>
        <taxon>Dinophyceae</taxon>
        <taxon>Suessiales</taxon>
        <taxon>Symbiodiniaceae</taxon>
        <taxon>Symbiodinium</taxon>
    </lineage>
</organism>
<evidence type="ECO:0000256" key="9">
    <source>
        <dbReference type="SAM" id="MobiDB-lite"/>
    </source>
</evidence>
<feature type="region of interest" description="Disordered" evidence="9">
    <location>
        <begin position="781"/>
        <end position="803"/>
    </location>
</feature>
<dbReference type="PROSITE" id="PS01268">
    <property type="entry name" value="UPF0024"/>
    <property type="match status" value="1"/>
</dbReference>
<comment type="similarity">
    <text evidence="6">Belongs to the PTH2 family.</text>
</comment>
<feature type="compositionally biased region" description="Polar residues" evidence="9">
    <location>
        <begin position="148"/>
        <end position="161"/>
    </location>
</feature>
<dbReference type="GO" id="GO:0008033">
    <property type="term" value="P:tRNA processing"/>
    <property type="evidence" value="ECO:0007669"/>
    <property type="project" value="UniProtKB-KW"/>
</dbReference>
<evidence type="ECO:0000256" key="4">
    <source>
        <dbReference type="ARBA" id="ARBA00022801"/>
    </source>
</evidence>
<protein>
    <recommendedName>
        <fullName evidence="2">peptidyl-tRNA hydrolase</fullName>
        <ecNumber evidence="2">3.1.1.29</ecNumber>
    </recommendedName>
</protein>
<dbReference type="InterPro" id="IPR023476">
    <property type="entry name" value="Pep_tRNA_hydro_II_dom_sf"/>
</dbReference>
<feature type="domain" description="TRUD" evidence="10">
    <location>
        <begin position="306"/>
        <end position="626"/>
    </location>
</feature>
<dbReference type="GO" id="GO:0004045">
    <property type="term" value="F:peptidyl-tRNA hydrolase activity"/>
    <property type="evidence" value="ECO:0007669"/>
    <property type="project" value="UniProtKB-EC"/>
</dbReference>
<dbReference type="CDD" id="cd02430">
    <property type="entry name" value="PTH2"/>
    <property type="match status" value="1"/>
</dbReference>
<dbReference type="Gene3D" id="3.40.1490.10">
    <property type="entry name" value="Bit1"/>
    <property type="match status" value="1"/>
</dbReference>
<dbReference type="FunFam" id="3.40.1490.10:FF:000001">
    <property type="entry name" value="Peptidyl-tRNA hydrolase 2"/>
    <property type="match status" value="1"/>
</dbReference>
<dbReference type="PANTHER" id="PTHR13326">
    <property type="entry name" value="TRNA PSEUDOURIDINE SYNTHASE D"/>
    <property type="match status" value="1"/>
</dbReference>
<name>A0A812UMI2_SYMPI</name>
<evidence type="ECO:0000256" key="8">
    <source>
        <dbReference type="SAM" id="Coils"/>
    </source>
</evidence>
<dbReference type="InterPro" id="IPR020119">
    <property type="entry name" value="PsdUridine_synth_TruD_CS"/>
</dbReference>
<dbReference type="InterPro" id="IPR042214">
    <property type="entry name" value="TruD_catalytic"/>
</dbReference>
<dbReference type="NCBIfam" id="TIGR00283">
    <property type="entry name" value="arch_pth2"/>
    <property type="match status" value="1"/>
</dbReference>
<keyword evidence="4" id="KW-0378">Hydrolase</keyword>
<evidence type="ECO:0000256" key="2">
    <source>
        <dbReference type="ARBA" id="ARBA00013260"/>
    </source>
</evidence>
<proteinExistence type="inferred from homology"/>
<comment type="similarity">
    <text evidence="1">Belongs to the pseudouridine synthase TruD family.</text>
</comment>
<evidence type="ECO:0000256" key="6">
    <source>
        <dbReference type="ARBA" id="ARBA00038050"/>
    </source>
</evidence>
<dbReference type="Pfam" id="PF01981">
    <property type="entry name" value="PTH2"/>
    <property type="match status" value="1"/>
</dbReference>
<keyword evidence="3" id="KW-0819">tRNA processing</keyword>
<feature type="coiled-coil region" evidence="8">
    <location>
        <begin position="920"/>
        <end position="954"/>
    </location>
</feature>
<dbReference type="InterPro" id="IPR001656">
    <property type="entry name" value="PsdUridine_synth_TruD"/>
</dbReference>
<evidence type="ECO:0000256" key="1">
    <source>
        <dbReference type="ARBA" id="ARBA00007953"/>
    </source>
</evidence>
<dbReference type="Pfam" id="PF01142">
    <property type="entry name" value="TruD"/>
    <property type="match status" value="2"/>
</dbReference>
<reference evidence="11" key="1">
    <citation type="submission" date="2021-02" db="EMBL/GenBank/DDBJ databases">
        <authorList>
            <person name="Dougan E. K."/>
            <person name="Rhodes N."/>
            <person name="Thang M."/>
            <person name="Chan C."/>
        </authorList>
    </citation>
    <scope>NUCLEOTIDE SEQUENCE</scope>
</reference>
<evidence type="ECO:0000259" key="10">
    <source>
        <dbReference type="PROSITE" id="PS50984"/>
    </source>
</evidence>
<dbReference type="InterPro" id="IPR011760">
    <property type="entry name" value="PsdUridine_synth_TruD_insert"/>
</dbReference>
<dbReference type="EMBL" id="CAJNIZ010039114">
    <property type="protein sequence ID" value="CAE7587432.1"/>
    <property type="molecule type" value="Genomic_DNA"/>
</dbReference>
<feature type="compositionally biased region" description="Acidic residues" evidence="9">
    <location>
        <begin position="788"/>
        <end position="803"/>
    </location>
</feature>
<comment type="catalytic activity">
    <reaction evidence="7">
        <text>an N-acyl-L-alpha-aminoacyl-tRNA + H2O = an N-acyl-L-amino acid + a tRNA + H(+)</text>
        <dbReference type="Rhea" id="RHEA:54448"/>
        <dbReference type="Rhea" id="RHEA-COMP:10123"/>
        <dbReference type="Rhea" id="RHEA-COMP:13883"/>
        <dbReference type="ChEBI" id="CHEBI:15377"/>
        <dbReference type="ChEBI" id="CHEBI:15378"/>
        <dbReference type="ChEBI" id="CHEBI:59874"/>
        <dbReference type="ChEBI" id="CHEBI:78442"/>
        <dbReference type="ChEBI" id="CHEBI:138191"/>
        <dbReference type="EC" id="3.1.1.29"/>
    </reaction>
</comment>
<feature type="compositionally biased region" description="Basic residues" evidence="9">
    <location>
        <begin position="124"/>
        <end position="145"/>
    </location>
</feature>
<dbReference type="OrthoDB" id="447290at2759"/>
<dbReference type="EC" id="3.1.1.29" evidence="2"/>
<evidence type="ECO:0000313" key="11">
    <source>
        <dbReference type="EMBL" id="CAE7587432.1"/>
    </source>
</evidence>
<evidence type="ECO:0000256" key="3">
    <source>
        <dbReference type="ARBA" id="ARBA00022694"/>
    </source>
</evidence>
<dbReference type="GO" id="GO:0009982">
    <property type="term" value="F:pseudouridine synthase activity"/>
    <property type="evidence" value="ECO:0007669"/>
    <property type="project" value="InterPro"/>
</dbReference>
<feature type="region of interest" description="Disordered" evidence="9">
    <location>
        <begin position="111"/>
        <end position="167"/>
    </location>
</feature>
<dbReference type="SUPFAM" id="SSF102462">
    <property type="entry name" value="Peptidyl-tRNA hydrolase II"/>
    <property type="match status" value="1"/>
</dbReference>
<keyword evidence="5" id="KW-0413">Isomerase</keyword>
<dbReference type="GO" id="GO:0001522">
    <property type="term" value="P:pseudouridine synthesis"/>
    <property type="evidence" value="ECO:0007669"/>
    <property type="project" value="InterPro"/>
</dbReference>
<dbReference type="InterPro" id="IPR002833">
    <property type="entry name" value="PTH2"/>
</dbReference>
<evidence type="ECO:0000256" key="7">
    <source>
        <dbReference type="ARBA" id="ARBA00048707"/>
    </source>
</evidence>
<feature type="compositionally biased region" description="Basic and acidic residues" evidence="9">
    <location>
        <begin position="396"/>
        <end position="406"/>
    </location>
</feature>
<sequence length="962" mass="106272">MECISGAEGGAWRGRPARAAWSGCRVQCLKHGPSFVSTGFLQKQKPTATPSEAGQKVDFDADGINDGSKEARKKAHQIILKHLGSFINTETVESDGSRSIRVWMREAERKAKAPAATSDSSHGKGAKKGKGKGGKGKGKNSKGKNNKSEGQTSVETQSSFGTMRREGWPKDRPDYLYFRLHKENCDTGEAVSSIARCVGRSAKQFTIAGTKDRRAITVQQICAHRLPMDQLRRSVLHRLWDKRVRISDLEYRKERLRLGQLRGNRFKVVLQKVPLNDLKASTSEGCSEDSQSSSHVSSAMTTARQGFLNYYGLQRFGTRQVRTHTVGAAIIAGEWQKAVRLILGEAEGKPFEVAGTLGKRAGEEVSSPPSKRRCLDSEEDKAEKDESMGGENAEGAQRHEKEDTQKVKGKGAGKGKQGAVLQAQRLFLEDGDAQRALEVMRRGQHLERCLLGALARGLSFVDALSQLPHQAVSLYAHAAQSLLWNAVLSRRIHDFGRAPRAGDLVLLNSDGCKGSCLDAPTELDNEESLFDDAGGQECEEVADLREDGGQETHSLPSVRALACEDAQAAQFTDVVLPLPGSDVVYPEYLQKVYEDLSMSLLGLSLNDFASSKLVPLKGSYRHAAVCPESLEWRIVLPEELQSTAALIDSDVAKLMRNRPVNVELSEGGSMAGVPKEASDQCTAGTGAVLFSCVLPPSSYLREAQRDDVLEGGHEANNRPISGIHHNLLAYLESRKRLRRRTSLWETKRADVQEMLLHNYRRAMQKELAAGLSSVRQIVREELDREPDGESEADGESEDGEESEEWKLIICVRHDLNMSIGKVAAQVGHAVHHSVTHSRWRDLKDWEESGSKKVTLKTESEAELQELLQKARSQGLLAETIQDAGHTEVEPGTTTVLAIGPAPARRLDTVTGHLKPLPDRAQQMEKQHKKLLERAERLQKELDEERRKQKKVMKQLTAFRQYL</sequence>
<keyword evidence="12" id="KW-1185">Reference proteome</keyword>
<dbReference type="PANTHER" id="PTHR13326:SF21">
    <property type="entry name" value="PSEUDOURIDYLATE SYNTHASE PUS7L"/>
    <property type="match status" value="1"/>
</dbReference>
<dbReference type="PROSITE" id="PS50984">
    <property type="entry name" value="TRUD"/>
    <property type="match status" value="1"/>
</dbReference>
<dbReference type="AlphaFoldDB" id="A0A812UMI2"/>
<dbReference type="Proteomes" id="UP000649617">
    <property type="component" value="Unassembled WGS sequence"/>
</dbReference>
<dbReference type="GO" id="GO:0005634">
    <property type="term" value="C:nucleus"/>
    <property type="evidence" value="ECO:0007669"/>
    <property type="project" value="TreeGrafter"/>
</dbReference>
<keyword evidence="8" id="KW-0175">Coiled coil</keyword>
<dbReference type="GO" id="GO:0003723">
    <property type="term" value="F:RNA binding"/>
    <property type="evidence" value="ECO:0007669"/>
    <property type="project" value="InterPro"/>
</dbReference>
<comment type="caution">
    <text evidence="11">The sequence shown here is derived from an EMBL/GenBank/DDBJ whole genome shotgun (WGS) entry which is preliminary data.</text>
</comment>
<evidence type="ECO:0000313" key="12">
    <source>
        <dbReference type="Proteomes" id="UP000649617"/>
    </source>
</evidence>
<evidence type="ECO:0000256" key="5">
    <source>
        <dbReference type="ARBA" id="ARBA00023235"/>
    </source>
</evidence>
<feature type="compositionally biased region" description="Basic and acidic residues" evidence="9">
    <location>
        <begin position="373"/>
        <end position="387"/>
    </location>
</feature>